<dbReference type="PROSITE" id="PS51257">
    <property type="entry name" value="PROKAR_LIPOPROTEIN"/>
    <property type="match status" value="1"/>
</dbReference>
<keyword evidence="5" id="KW-0732">Signal</keyword>
<keyword evidence="9" id="KW-1185">Reference proteome</keyword>
<dbReference type="EMBL" id="JQHL01000001">
    <property type="protein sequence ID" value="KFX21598.1"/>
    <property type="molecule type" value="Genomic_DNA"/>
</dbReference>
<evidence type="ECO:0000313" key="9">
    <source>
        <dbReference type="Proteomes" id="UP000032869"/>
    </source>
</evidence>
<protein>
    <submittedName>
        <fullName evidence="7">Exo-poly-alpha-D-galacturonosidase</fullName>
    </submittedName>
</protein>
<dbReference type="Gene3D" id="2.160.20.10">
    <property type="entry name" value="Single-stranded right-handed beta-helix, Pectin lyase-like"/>
    <property type="match status" value="1"/>
</dbReference>
<dbReference type="eggNOG" id="COG5434">
    <property type="taxonomic scope" value="Bacteria"/>
</dbReference>
<dbReference type="Proteomes" id="UP000032869">
    <property type="component" value="Unassembled WGS sequence"/>
</dbReference>
<evidence type="ECO:0000256" key="4">
    <source>
        <dbReference type="RuleBase" id="RU361169"/>
    </source>
</evidence>
<evidence type="ECO:0000313" key="8">
    <source>
        <dbReference type="EMBL" id="KFX21598.1"/>
    </source>
</evidence>
<dbReference type="Pfam" id="PF12708">
    <property type="entry name" value="Pect-lyase_RHGA_epim"/>
    <property type="match status" value="1"/>
</dbReference>
<dbReference type="CDD" id="cd00063">
    <property type="entry name" value="FN3"/>
    <property type="match status" value="1"/>
</dbReference>
<evidence type="ECO:0000256" key="5">
    <source>
        <dbReference type="SAM" id="SignalP"/>
    </source>
</evidence>
<dbReference type="PROSITE" id="PS50853">
    <property type="entry name" value="FN3"/>
    <property type="match status" value="1"/>
</dbReference>
<dbReference type="AlphaFoldDB" id="A0A093VLY8"/>
<dbReference type="InterPro" id="IPR013783">
    <property type="entry name" value="Ig-like_fold"/>
</dbReference>
<evidence type="ECO:0000256" key="1">
    <source>
        <dbReference type="ARBA" id="ARBA00008834"/>
    </source>
</evidence>
<dbReference type="Proteomes" id="UP000032874">
    <property type="component" value="Unassembled WGS sequence"/>
</dbReference>
<evidence type="ECO:0000259" key="6">
    <source>
        <dbReference type="PROSITE" id="PS50853"/>
    </source>
</evidence>
<comment type="similarity">
    <text evidence="1 4">Belongs to the glycosyl hydrolase 28 family.</text>
</comment>
<dbReference type="SMART" id="SM00060">
    <property type="entry name" value="FN3"/>
    <property type="match status" value="1"/>
</dbReference>
<feature type="chain" id="PRO_5001893060" evidence="5">
    <location>
        <begin position="26"/>
        <end position="659"/>
    </location>
</feature>
<dbReference type="PANTHER" id="PTHR31339">
    <property type="entry name" value="PECTIN LYASE-RELATED"/>
    <property type="match status" value="1"/>
</dbReference>
<dbReference type="RefSeq" id="WP_039298226.1">
    <property type="nucleotide sequence ID" value="NZ_JAODTE010000003.1"/>
</dbReference>
<dbReference type="InterPro" id="IPR012334">
    <property type="entry name" value="Pectin_lyas_fold"/>
</dbReference>
<keyword evidence="2 4" id="KW-0378">Hydrolase</keyword>
<feature type="domain" description="Fibronectin type-III" evidence="6">
    <location>
        <begin position="41"/>
        <end position="160"/>
    </location>
</feature>
<proteinExistence type="inferred from homology"/>
<evidence type="ECO:0000313" key="7">
    <source>
        <dbReference type="EMBL" id="KFX04700.1"/>
    </source>
</evidence>
<reference evidence="9 10" key="1">
    <citation type="submission" date="2014-08" db="EMBL/GenBank/DDBJ databases">
        <title>Genome sequences of NCPPB Pectobacterium isolates.</title>
        <authorList>
            <person name="Glover R.H."/>
            <person name="Sapp M."/>
            <person name="Elphinstone J."/>
        </authorList>
    </citation>
    <scope>NUCLEOTIDE SEQUENCE [LARGE SCALE GENOMIC DNA]</scope>
    <source>
        <strain evidence="8 9">NCPPB 2793</strain>
        <strain evidence="7 10">NCPPB 2795</strain>
    </source>
</reference>
<comment type="caution">
    <text evidence="7">The sequence shown here is derived from an EMBL/GenBank/DDBJ whole genome shotgun (WGS) entry which is preliminary data.</text>
</comment>
<keyword evidence="3 4" id="KW-0326">Glycosidase</keyword>
<dbReference type="GO" id="GO:0005975">
    <property type="term" value="P:carbohydrate metabolic process"/>
    <property type="evidence" value="ECO:0007669"/>
    <property type="project" value="InterPro"/>
</dbReference>
<dbReference type="InterPro" id="IPR000743">
    <property type="entry name" value="Glyco_hydro_28"/>
</dbReference>
<sequence length="659" mass="71870">MTYFLPRTRLTLCATVVLSSLIAGCSDSDSAPDIGVDRSAAPQNLKVPTLAYDDNSVVLAWEKPTKPAAGIKDYRVYMNGTLLGGTIDNQNTHSPAKPYIDNFYNSIDTTNWHVRVSFHNFKVADLSPETEYRFTVRALYEDGKESVDSEAVVQKTTATPASLNVTNYGAKGDGVANDTVAIQKAIDDCTPAAYPKGCKVVVEGGTFKTGALFLHSDMTFEVAKGATLLGSANGDDYPLARGYYLYPYSSPKLPKRPPSLINVLEADDQGSSHAGTFKNIRIVGQGTIDGNGWTRGIKASDTNITEIDELKNELPLYRASKSANVGSDGILAKDQTAKAVAEGMLLDEAYKNRRSSLMTLRGVSNMYLEGLTILNPAYHGVMVLESENVAMNALVHTTYDANNADGIEFGNSQNVMVFNNFFDTGDDSVNFAAGYGAEVATLGQKAQSGAWIFNNYFRRGHGAVVTGSHTGAWIEKIVAEDNVMNKTDVGLRMKSRPYYGGGSRDVVFRNNAMRDIVNEPFVFTIKYKADVNDTQPAAEPAQFRDVTVSNVTVDGSPKKNSIMVDGMTVAEMADAYKFSFGRDAYHQGLHFENVKFKNVKVTDITFLKNSEFKNVIFENVPGAWNFGHIENIRLEDRVNNDAALTTSGDETITREAATE</sequence>
<gene>
    <name evidence="8" type="ORF">JV35_00085</name>
    <name evidence="7" type="ORF">KP22_12460</name>
</gene>
<dbReference type="STRING" id="55207.KP22_12460"/>
<dbReference type="SUPFAM" id="SSF49265">
    <property type="entry name" value="Fibronectin type III"/>
    <property type="match status" value="1"/>
</dbReference>
<dbReference type="SUPFAM" id="SSF51126">
    <property type="entry name" value="Pectin lyase-like"/>
    <property type="match status" value="1"/>
</dbReference>
<dbReference type="InterPro" id="IPR051801">
    <property type="entry name" value="GH28_Enzymes"/>
</dbReference>
<evidence type="ECO:0000256" key="2">
    <source>
        <dbReference type="ARBA" id="ARBA00022801"/>
    </source>
</evidence>
<accession>A0A093VLY8</accession>
<evidence type="ECO:0000313" key="10">
    <source>
        <dbReference type="Proteomes" id="UP000032874"/>
    </source>
</evidence>
<dbReference type="PANTHER" id="PTHR31339:SF9">
    <property type="entry name" value="PLASMIN AND FIBRONECTIN-BINDING PROTEIN A"/>
    <property type="match status" value="1"/>
</dbReference>
<dbReference type="OrthoDB" id="9795222at2"/>
<dbReference type="Gene3D" id="2.60.40.10">
    <property type="entry name" value="Immunoglobulins"/>
    <property type="match status" value="1"/>
</dbReference>
<evidence type="ECO:0000256" key="3">
    <source>
        <dbReference type="ARBA" id="ARBA00023295"/>
    </source>
</evidence>
<dbReference type="Pfam" id="PF00041">
    <property type="entry name" value="fn3"/>
    <property type="match status" value="1"/>
</dbReference>
<organism evidence="7 10">
    <name type="scientific">Pectobacterium betavasculorum</name>
    <dbReference type="NCBI Taxonomy" id="55207"/>
    <lineage>
        <taxon>Bacteria</taxon>
        <taxon>Pseudomonadati</taxon>
        <taxon>Pseudomonadota</taxon>
        <taxon>Gammaproteobacteria</taxon>
        <taxon>Enterobacterales</taxon>
        <taxon>Pectobacteriaceae</taxon>
        <taxon>Pectobacterium</taxon>
    </lineage>
</organism>
<feature type="signal peptide" evidence="5">
    <location>
        <begin position="1"/>
        <end position="25"/>
    </location>
</feature>
<dbReference type="GO" id="GO:0004650">
    <property type="term" value="F:polygalacturonase activity"/>
    <property type="evidence" value="ECO:0007669"/>
    <property type="project" value="InterPro"/>
</dbReference>
<name>A0A093VLY8_9GAMM</name>
<dbReference type="InterPro" id="IPR036116">
    <property type="entry name" value="FN3_sf"/>
</dbReference>
<dbReference type="Pfam" id="PF00295">
    <property type="entry name" value="Glyco_hydro_28"/>
    <property type="match status" value="1"/>
</dbReference>
<dbReference type="InterPro" id="IPR003961">
    <property type="entry name" value="FN3_dom"/>
</dbReference>
<dbReference type="InterPro" id="IPR024535">
    <property type="entry name" value="RHGA/B-epi-like_pectate_lyase"/>
</dbReference>
<dbReference type="EMBL" id="JQHM01000004">
    <property type="protein sequence ID" value="KFX04700.1"/>
    <property type="molecule type" value="Genomic_DNA"/>
</dbReference>
<dbReference type="InterPro" id="IPR011050">
    <property type="entry name" value="Pectin_lyase_fold/virulence"/>
</dbReference>